<reference evidence="1" key="1">
    <citation type="submission" date="2021-01" db="EMBL/GenBank/DDBJ databases">
        <authorList>
            <person name="Corre E."/>
            <person name="Pelletier E."/>
            <person name="Niang G."/>
            <person name="Scheremetjew M."/>
            <person name="Finn R."/>
            <person name="Kale V."/>
            <person name="Holt S."/>
            <person name="Cochrane G."/>
            <person name="Meng A."/>
            <person name="Brown T."/>
            <person name="Cohen L."/>
        </authorList>
    </citation>
    <scope>NUCLEOTIDE SEQUENCE</scope>
    <source>
        <strain evidence="1">CCMP3105</strain>
    </source>
</reference>
<accession>A0A7S4Q951</accession>
<proteinExistence type="predicted"/>
<gene>
    <name evidence="1" type="ORF">AMON00008_LOCUS15954</name>
</gene>
<dbReference type="EMBL" id="HBNR01023835">
    <property type="protein sequence ID" value="CAE4576334.1"/>
    <property type="molecule type" value="Transcribed_RNA"/>
</dbReference>
<sequence length="141" mass="15771">MSKFADMMAYLSALDDGFEHVIAVDAGFQTFQRAWVVAEIAQGHDMGLQQHLKLRNEGALRAHEVEPRSLDVRNTRSSRPEDTLEILRGIPDKDGFNRHLQNTVFNKKTGLLATWKGLDAAQKVRTAGRVARQLADEAGEE</sequence>
<organism evidence="1">
    <name type="scientific">Alexandrium monilatum</name>
    <dbReference type="NCBI Taxonomy" id="311494"/>
    <lineage>
        <taxon>Eukaryota</taxon>
        <taxon>Sar</taxon>
        <taxon>Alveolata</taxon>
        <taxon>Dinophyceae</taxon>
        <taxon>Gonyaulacales</taxon>
        <taxon>Pyrocystaceae</taxon>
        <taxon>Alexandrium</taxon>
    </lineage>
</organism>
<protein>
    <submittedName>
        <fullName evidence="1">Uncharacterized protein</fullName>
    </submittedName>
</protein>
<name>A0A7S4Q951_9DINO</name>
<dbReference type="AlphaFoldDB" id="A0A7S4Q951"/>
<evidence type="ECO:0000313" key="1">
    <source>
        <dbReference type="EMBL" id="CAE4576334.1"/>
    </source>
</evidence>